<accession>A0A318HEB6</accession>
<dbReference type="Gene3D" id="3.40.430.10">
    <property type="entry name" value="Dihydrofolate Reductase, subunit A"/>
    <property type="match status" value="1"/>
</dbReference>
<gene>
    <name evidence="2" type="ORF">C8E89_11180</name>
</gene>
<feature type="domain" description="Bacterial bifunctional deaminase-reductase C-terminal" evidence="1">
    <location>
        <begin position="3"/>
        <end position="91"/>
    </location>
</feature>
<evidence type="ECO:0000313" key="3">
    <source>
        <dbReference type="Proteomes" id="UP000247781"/>
    </source>
</evidence>
<dbReference type="EMBL" id="QJJU01000011">
    <property type="protein sequence ID" value="PXX07296.1"/>
    <property type="molecule type" value="Genomic_DNA"/>
</dbReference>
<evidence type="ECO:0000259" key="1">
    <source>
        <dbReference type="Pfam" id="PF01872"/>
    </source>
</evidence>
<name>A0A318HEB6_9MYCO</name>
<comment type="caution">
    <text evidence="2">The sequence shown here is derived from an EMBL/GenBank/DDBJ whole genome shotgun (WGS) entry which is preliminary data.</text>
</comment>
<reference evidence="2 3" key="2">
    <citation type="submission" date="2018-06" db="EMBL/GenBank/DDBJ databases">
        <title>Sequencing of bacterial isolates from soil warming experiment in Harvard Forest, Massachusetts, USA.</title>
        <authorList>
            <person name="Deangelis K.PhD."/>
        </authorList>
    </citation>
    <scope>NUCLEOTIDE SEQUENCE [LARGE SCALE GENOMIC DNA]</scope>
    <source>
        <strain evidence="2 3">GAS496</strain>
    </source>
</reference>
<reference evidence="3" key="1">
    <citation type="submission" date="2018-05" db="EMBL/GenBank/DDBJ databases">
        <authorList>
            <person name="Deangelis K."/>
            <person name="Huntemann M."/>
            <person name="Clum A."/>
            <person name="Pillay M."/>
            <person name="Palaniappan K."/>
            <person name="Varghese N."/>
            <person name="Mikhailova N."/>
            <person name="Stamatis D."/>
            <person name="Reddy T."/>
            <person name="Daum C."/>
            <person name="Shapiro N."/>
            <person name="Ivanova N."/>
            <person name="Kyrpides N."/>
            <person name="Woyke T."/>
        </authorList>
    </citation>
    <scope>NUCLEOTIDE SEQUENCE [LARGE SCALE GENOMIC DNA]</scope>
    <source>
        <strain evidence="3">GAS496</strain>
    </source>
</reference>
<dbReference type="RefSeq" id="WP_235658408.1">
    <property type="nucleotide sequence ID" value="NZ_QJJU01000011.1"/>
</dbReference>
<evidence type="ECO:0000313" key="2">
    <source>
        <dbReference type="EMBL" id="PXX07296.1"/>
    </source>
</evidence>
<protein>
    <submittedName>
        <fullName evidence="2">RibD domain-containing protein</fullName>
    </submittedName>
</protein>
<dbReference type="InterPro" id="IPR024072">
    <property type="entry name" value="DHFR-like_dom_sf"/>
</dbReference>
<dbReference type="InterPro" id="IPR002734">
    <property type="entry name" value="RibDG_C"/>
</dbReference>
<dbReference type="AlphaFoldDB" id="A0A318HEB6"/>
<sequence>MRLVIYSMSVSLDGFIAGPAGDITWGAPDAELFRFHIEQTRPVAAHLCGRGLYQEMLVWETAEQTMSDEAELEFARIWRPIPKVVFSRTHRA</sequence>
<dbReference type="GO" id="GO:0008703">
    <property type="term" value="F:5-amino-6-(5-phosphoribosylamino)uracil reductase activity"/>
    <property type="evidence" value="ECO:0007669"/>
    <property type="project" value="InterPro"/>
</dbReference>
<proteinExistence type="predicted"/>
<keyword evidence="3" id="KW-1185">Reference proteome</keyword>
<organism evidence="2 3">
    <name type="scientific">Mycolicibacterium moriokaense</name>
    <dbReference type="NCBI Taxonomy" id="39691"/>
    <lineage>
        <taxon>Bacteria</taxon>
        <taxon>Bacillati</taxon>
        <taxon>Actinomycetota</taxon>
        <taxon>Actinomycetes</taxon>
        <taxon>Mycobacteriales</taxon>
        <taxon>Mycobacteriaceae</taxon>
        <taxon>Mycolicibacterium</taxon>
    </lineage>
</organism>
<dbReference type="Proteomes" id="UP000247781">
    <property type="component" value="Unassembled WGS sequence"/>
</dbReference>
<dbReference type="Pfam" id="PF01872">
    <property type="entry name" value="RibD_C"/>
    <property type="match status" value="1"/>
</dbReference>
<dbReference type="SUPFAM" id="SSF53597">
    <property type="entry name" value="Dihydrofolate reductase-like"/>
    <property type="match status" value="1"/>
</dbReference>
<dbReference type="GO" id="GO:0009231">
    <property type="term" value="P:riboflavin biosynthetic process"/>
    <property type="evidence" value="ECO:0007669"/>
    <property type="project" value="InterPro"/>
</dbReference>